<dbReference type="SUPFAM" id="SSF56801">
    <property type="entry name" value="Acetyl-CoA synthetase-like"/>
    <property type="match status" value="1"/>
</dbReference>
<keyword evidence="6" id="KW-1185">Reference proteome</keyword>
<dbReference type="Gene3D" id="3.40.50.12780">
    <property type="entry name" value="N-terminal domain of ligase-like"/>
    <property type="match status" value="1"/>
</dbReference>
<dbReference type="Pfam" id="PF00550">
    <property type="entry name" value="PP-binding"/>
    <property type="match status" value="1"/>
</dbReference>
<dbReference type="PANTHER" id="PTHR45527:SF1">
    <property type="entry name" value="FATTY ACID SYNTHASE"/>
    <property type="match status" value="1"/>
</dbReference>
<evidence type="ECO:0000313" key="6">
    <source>
        <dbReference type="Proteomes" id="UP001595909"/>
    </source>
</evidence>
<evidence type="ECO:0000313" key="5">
    <source>
        <dbReference type="EMBL" id="MFC4834084.1"/>
    </source>
</evidence>
<comment type="caution">
    <text evidence="5">The sequence shown here is derived from an EMBL/GenBank/DDBJ whole genome shotgun (WGS) entry which is preliminary data.</text>
</comment>
<keyword evidence="2" id="KW-0597">Phosphoprotein</keyword>
<evidence type="ECO:0000256" key="2">
    <source>
        <dbReference type="ARBA" id="ARBA00022553"/>
    </source>
</evidence>
<dbReference type="NCBIfam" id="TIGR01733">
    <property type="entry name" value="AA-adenyl-dom"/>
    <property type="match status" value="1"/>
</dbReference>
<dbReference type="InterPro" id="IPR020845">
    <property type="entry name" value="AMP-binding_CS"/>
</dbReference>
<dbReference type="SMART" id="SM00823">
    <property type="entry name" value="PKS_PP"/>
    <property type="match status" value="1"/>
</dbReference>
<protein>
    <submittedName>
        <fullName evidence="5">Amino acid adenylation domain-containing protein</fullName>
    </submittedName>
</protein>
<dbReference type="CDD" id="cd05930">
    <property type="entry name" value="A_NRPS"/>
    <property type="match status" value="1"/>
</dbReference>
<dbReference type="SUPFAM" id="SSF52777">
    <property type="entry name" value="CoA-dependent acyltransferases"/>
    <property type="match status" value="1"/>
</dbReference>
<accession>A0ABV9RKL9</accession>
<dbReference type="Gene3D" id="3.30.559.30">
    <property type="entry name" value="Nonribosomal peptide synthetase, condensation domain"/>
    <property type="match status" value="1"/>
</dbReference>
<dbReference type="InterPro" id="IPR025110">
    <property type="entry name" value="AMP-bd_C"/>
</dbReference>
<dbReference type="InterPro" id="IPR010071">
    <property type="entry name" value="AA_adenyl_dom"/>
</dbReference>
<dbReference type="InterPro" id="IPR009081">
    <property type="entry name" value="PP-bd_ACP"/>
</dbReference>
<evidence type="ECO:0000256" key="1">
    <source>
        <dbReference type="ARBA" id="ARBA00022450"/>
    </source>
</evidence>
<feature type="domain" description="Carrier" evidence="4">
    <location>
        <begin position="768"/>
        <end position="841"/>
    </location>
</feature>
<dbReference type="InterPro" id="IPR020806">
    <property type="entry name" value="PKS_PP-bd"/>
</dbReference>
<name>A0ABV9RKL9_9PSEU</name>
<gene>
    <name evidence="5" type="ORF">ACFPEL_16840</name>
</gene>
<dbReference type="PROSITE" id="PS00455">
    <property type="entry name" value="AMP_BINDING"/>
    <property type="match status" value="1"/>
</dbReference>
<evidence type="ECO:0000256" key="3">
    <source>
        <dbReference type="SAM" id="MobiDB-lite"/>
    </source>
</evidence>
<dbReference type="RefSeq" id="WP_274189405.1">
    <property type="nucleotide sequence ID" value="NZ_BAABHN010000037.1"/>
</dbReference>
<dbReference type="PANTHER" id="PTHR45527">
    <property type="entry name" value="NONRIBOSOMAL PEPTIDE SYNTHETASE"/>
    <property type="match status" value="1"/>
</dbReference>
<organism evidence="5 6">
    <name type="scientific">Actinomycetospora chibensis</name>
    <dbReference type="NCBI Taxonomy" id="663606"/>
    <lineage>
        <taxon>Bacteria</taxon>
        <taxon>Bacillati</taxon>
        <taxon>Actinomycetota</taxon>
        <taxon>Actinomycetes</taxon>
        <taxon>Pseudonocardiales</taxon>
        <taxon>Pseudonocardiaceae</taxon>
        <taxon>Actinomycetospora</taxon>
    </lineage>
</organism>
<dbReference type="InterPro" id="IPR000873">
    <property type="entry name" value="AMP-dep_synth/lig_dom"/>
</dbReference>
<keyword evidence="1" id="KW-0596">Phosphopantetheine</keyword>
<dbReference type="Gene3D" id="1.10.1200.10">
    <property type="entry name" value="ACP-like"/>
    <property type="match status" value="1"/>
</dbReference>
<proteinExistence type="predicted"/>
<reference evidence="6" key="1">
    <citation type="journal article" date="2019" name="Int. J. Syst. Evol. Microbiol.">
        <title>The Global Catalogue of Microorganisms (GCM) 10K type strain sequencing project: providing services to taxonomists for standard genome sequencing and annotation.</title>
        <authorList>
            <consortium name="The Broad Institute Genomics Platform"/>
            <consortium name="The Broad Institute Genome Sequencing Center for Infectious Disease"/>
            <person name="Wu L."/>
            <person name="Ma J."/>
        </authorList>
    </citation>
    <scope>NUCLEOTIDE SEQUENCE [LARGE SCALE GENOMIC DNA]</scope>
    <source>
        <strain evidence="6">CCUG 50347</strain>
    </source>
</reference>
<feature type="region of interest" description="Disordered" evidence="3">
    <location>
        <begin position="840"/>
        <end position="873"/>
    </location>
</feature>
<dbReference type="EMBL" id="JBHSIM010000037">
    <property type="protein sequence ID" value="MFC4834084.1"/>
    <property type="molecule type" value="Genomic_DNA"/>
</dbReference>
<dbReference type="PROSITE" id="PS50075">
    <property type="entry name" value="CARRIER"/>
    <property type="match status" value="1"/>
</dbReference>
<dbReference type="InterPro" id="IPR036736">
    <property type="entry name" value="ACP-like_sf"/>
</dbReference>
<dbReference type="Pfam" id="PF13193">
    <property type="entry name" value="AMP-binding_C"/>
    <property type="match status" value="1"/>
</dbReference>
<dbReference type="InterPro" id="IPR042099">
    <property type="entry name" value="ANL_N_sf"/>
</dbReference>
<dbReference type="Proteomes" id="UP001595909">
    <property type="component" value="Unassembled WGS sequence"/>
</dbReference>
<dbReference type="SUPFAM" id="SSF47336">
    <property type="entry name" value="ACP-like"/>
    <property type="match status" value="1"/>
</dbReference>
<dbReference type="Gene3D" id="3.30.300.30">
    <property type="match status" value="1"/>
</dbReference>
<sequence length="873" mass="91585">MTQATTCAVTDDTRWRAVLASGATAVPRWSRTPGTSGDGPVATAVAVPVELAAAVSAQAEALGVGPEALLLAAHARVLAALTAEPEVLAGVAVTDRTLPCRLDTDVASWRALVADAAAAVTSLTAADHADEAAALARARRDLAGLWPETVLGLGAAPGGSGENALLADDTVFRVDRPAGDLLRVVHRPGDLDAEAAERIAGYHLTALGQLCADPDAAPGAAGLVGPEELAYQVDGLAGPERQRPDLPAHEIIRARAAADPDRVAVRHGDRSWTYRELDEVTDRIARALLARGLPPEGIVAVVAERTLDWAASVLGILKAGAAYLPLEPHFPPDRIATVLTRAQARLVLGERGSTTTLDEALASLGAAAPERLLVDDAVAEEHGDAVPRVEIAGDRLAYLYFTSGSTGEPKGAMCEHAGMVNHLYAKIEDLGITEGTVVTETAPQCFDISLWQLVAPWLVGGTTVLVEQETILDVPSFVDLLARRRVEVAQLVPSYLDVVVSYLEQQDVPAAEVLPALKRIAVTGEAVKKELVARWFSVRPDVAVVNAYGLTETCDDTNHEILTEVPAGERVPLGPAVPNVRVYVVDEALNPVPLGAPGEIVFSGVCVGRGYVNDPDRTAKAFVSDPLRPGERLYRSGDHGRWLPDGKLDFLGRRDHQVKISGFRIEIGEVENTLLRAPGVRDASVVVAERPGRGKQLVGFYGAAAPVETEVLRTTLGAALPAFMVPPVLHHQETLPLTPNGKIDRKALTALALALDEPEAPDADADATPLTPTEARVAAVWAPLLGVDVSAIGRDTHFFDRGGSSLLAVKMAVGLKKAVSLPDIVRHPVLADLAALIDSTTAPAPAPTPGPAPVAEDEAPTVRLQPSGLAPSS</sequence>
<dbReference type="InterPro" id="IPR045851">
    <property type="entry name" value="AMP-bd_C_sf"/>
</dbReference>
<evidence type="ECO:0000259" key="4">
    <source>
        <dbReference type="PROSITE" id="PS50075"/>
    </source>
</evidence>
<dbReference type="Pfam" id="PF00501">
    <property type="entry name" value="AMP-binding"/>
    <property type="match status" value="1"/>
</dbReference>